<dbReference type="HOGENOM" id="CLU_024751_0_0_1"/>
<proteinExistence type="predicted"/>
<dbReference type="STRING" id="933084.A0A067Q4M7"/>
<dbReference type="AlphaFoldDB" id="A0A067Q4M7"/>
<dbReference type="InterPro" id="IPR051057">
    <property type="entry name" value="PI-PLC_domain"/>
</dbReference>
<accession>A0A067Q4M7</accession>
<dbReference type="InterPro" id="IPR017946">
    <property type="entry name" value="PLC-like_Pdiesterase_TIM-brl"/>
</dbReference>
<dbReference type="InParanoid" id="A0A067Q4M7"/>
<feature type="region of interest" description="Disordered" evidence="1">
    <location>
        <begin position="1"/>
        <end position="21"/>
    </location>
</feature>
<gene>
    <name evidence="2" type="ORF">JAAARDRAFT_573095</name>
</gene>
<evidence type="ECO:0000313" key="3">
    <source>
        <dbReference type="Proteomes" id="UP000027265"/>
    </source>
</evidence>
<dbReference type="PANTHER" id="PTHR13593">
    <property type="match status" value="1"/>
</dbReference>
<reference evidence="3" key="1">
    <citation type="journal article" date="2014" name="Proc. Natl. Acad. Sci. U.S.A.">
        <title>Extensive sampling of basidiomycete genomes demonstrates inadequacy of the white-rot/brown-rot paradigm for wood decay fungi.</title>
        <authorList>
            <person name="Riley R."/>
            <person name="Salamov A.A."/>
            <person name="Brown D.W."/>
            <person name="Nagy L.G."/>
            <person name="Floudas D."/>
            <person name="Held B.W."/>
            <person name="Levasseur A."/>
            <person name="Lombard V."/>
            <person name="Morin E."/>
            <person name="Otillar R."/>
            <person name="Lindquist E.A."/>
            <person name="Sun H."/>
            <person name="LaButti K.M."/>
            <person name="Schmutz J."/>
            <person name="Jabbour D."/>
            <person name="Luo H."/>
            <person name="Baker S.E."/>
            <person name="Pisabarro A.G."/>
            <person name="Walton J.D."/>
            <person name="Blanchette R.A."/>
            <person name="Henrissat B."/>
            <person name="Martin F."/>
            <person name="Cullen D."/>
            <person name="Hibbett D.S."/>
            <person name="Grigoriev I.V."/>
        </authorList>
    </citation>
    <scope>NUCLEOTIDE SEQUENCE [LARGE SCALE GENOMIC DNA]</scope>
    <source>
        <strain evidence="3">MUCL 33604</strain>
    </source>
</reference>
<evidence type="ECO:0000313" key="2">
    <source>
        <dbReference type="EMBL" id="KDQ61125.1"/>
    </source>
</evidence>
<sequence>MQANPVSSPRHQAPPEHQLGDPGLRLLRAVHGYLIGPLQTSTFGHKRLGASSFPLQHKPSPSVLQSTRPAQDMSVDLHNLRDQAAKAVVPNIKPNDITSKLGNLSKGLDIWTYLEDPVTVELVFRGSHHSVTRDYTSNFSTSDSLTHVEFGLADETADLFVKVAGATIKQFSIEVGVILPSLDTDIPPVRDGASIRAQGYAISIGIYENISIGQRHQLFLNVTKLHTDWMGTLPGYCPFWVLCLPGAHDAGCNTLEGLDEIGNNLNLLAPFLAAFKLSVLTGLDDVTTQMSVSTWEKFVIWLGGLTQKDTTTAMLEMGTRFFDFRPGFSVQPLPALGMTEIRHQHAVVPGQQWKDFLVEIFQFLAAHPKEIVQVSVTSNGFVNSAMVPSASDLAQVMSEARQVAGVGASIGCVGPEVFSQTLDQLWSSNNRLILTDSNHGPGISNLDAWNPTAWATVDPQTLKDAYIAALTPNNQIGKDETVYQAQGTATDKLKGPAVLLANDYNLPLVRTKGNFNAVLLPYIRDVHSSTLNHKEHLVLLDDWVDGCLTDVAISITLDRLGRMDKFVPN</sequence>
<protein>
    <submittedName>
        <fullName evidence="2">Uncharacterized protein</fullName>
    </submittedName>
</protein>
<dbReference type="OrthoDB" id="3237763at2759"/>
<evidence type="ECO:0000256" key="1">
    <source>
        <dbReference type="SAM" id="MobiDB-lite"/>
    </source>
</evidence>
<dbReference type="Proteomes" id="UP000027265">
    <property type="component" value="Unassembled WGS sequence"/>
</dbReference>
<keyword evidence="3" id="KW-1185">Reference proteome</keyword>
<feature type="compositionally biased region" description="Polar residues" evidence="1">
    <location>
        <begin position="1"/>
        <end position="10"/>
    </location>
</feature>
<dbReference type="SUPFAM" id="SSF51695">
    <property type="entry name" value="PLC-like phosphodiesterases"/>
    <property type="match status" value="1"/>
</dbReference>
<dbReference type="EMBL" id="KL197713">
    <property type="protein sequence ID" value="KDQ61125.1"/>
    <property type="molecule type" value="Genomic_DNA"/>
</dbReference>
<dbReference type="PANTHER" id="PTHR13593:SF140">
    <property type="entry name" value="PLC-LIKE PHOSPHODIESTERASE"/>
    <property type="match status" value="1"/>
</dbReference>
<organism evidence="2 3">
    <name type="scientific">Jaapia argillacea MUCL 33604</name>
    <dbReference type="NCBI Taxonomy" id="933084"/>
    <lineage>
        <taxon>Eukaryota</taxon>
        <taxon>Fungi</taxon>
        <taxon>Dikarya</taxon>
        <taxon>Basidiomycota</taxon>
        <taxon>Agaricomycotina</taxon>
        <taxon>Agaricomycetes</taxon>
        <taxon>Agaricomycetidae</taxon>
        <taxon>Jaapiales</taxon>
        <taxon>Jaapiaceae</taxon>
        <taxon>Jaapia</taxon>
    </lineage>
</organism>
<dbReference type="Gene3D" id="3.20.20.190">
    <property type="entry name" value="Phosphatidylinositol (PI) phosphodiesterase"/>
    <property type="match status" value="1"/>
</dbReference>
<dbReference type="GO" id="GO:0006629">
    <property type="term" value="P:lipid metabolic process"/>
    <property type="evidence" value="ECO:0007669"/>
    <property type="project" value="InterPro"/>
</dbReference>
<dbReference type="GO" id="GO:0008081">
    <property type="term" value="F:phosphoric diester hydrolase activity"/>
    <property type="evidence" value="ECO:0007669"/>
    <property type="project" value="InterPro"/>
</dbReference>
<name>A0A067Q4M7_9AGAM</name>